<dbReference type="Proteomes" id="UP000500767">
    <property type="component" value="Chromosome"/>
</dbReference>
<dbReference type="Gene3D" id="3.30.450.40">
    <property type="match status" value="1"/>
</dbReference>
<evidence type="ECO:0000256" key="3">
    <source>
        <dbReference type="ARBA" id="ARBA00022606"/>
    </source>
</evidence>
<dbReference type="Gene3D" id="3.30.450.20">
    <property type="entry name" value="PAS domain"/>
    <property type="match status" value="1"/>
</dbReference>
<dbReference type="InterPro" id="IPR013515">
    <property type="entry name" value="Phytochrome_cen-reg"/>
</dbReference>
<gene>
    <name evidence="7" type="ORF">HN018_16440</name>
</gene>
<dbReference type="Pfam" id="PF13581">
    <property type="entry name" value="HATPase_c_2"/>
    <property type="match status" value="1"/>
</dbReference>
<dbReference type="Pfam" id="PF08446">
    <property type="entry name" value="PAS_2"/>
    <property type="match status" value="1"/>
</dbReference>
<dbReference type="SMART" id="SM00387">
    <property type="entry name" value="HATPase_c"/>
    <property type="match status" value="1"/>
</dbReference>
<proteinExistence type="inferred from homology"/>
<evidence type="ECO:0000313" key="8">
    <source>
        <dbReference type="Proteomes" id="UP000500767"/>
    </source>
</evidence>
<dbReference type="Gene3D" id="3.30.565.10">
    <property type="entry name" value="Histidine kinase-like ATPase, C-terminal domain"/>
    <property type="match status" value="1"/>
</dbReference>
<evidence type="ECO:0000259" key="6">
    <source>
        <dbReference type="PROSITE" id="PS50046"/>
    </source>
</evidence>
<name>A0A6M8HST9_9PROT</name>
<dbReference type="InterPro" id="IPR043150">
    <property type="entry name" value="Phytochrome_PHY_sf"/>
</dbReference>
<dbReference type="InterPro" id="IPR036890">
    <property type="entry name" value="HATPase_C_sf"/>
</dbReference>
<dbReference type="Pfam" id="PF01590">
    <property type="entry name" value="GAF"/>
    <property type="match status" value="1"/>
</dbReference>
<dbReference type="InterPro" id="IPR016132">
    <property type="entry name" value="Phyto_chromo_attachment"/>
</dbReference>
<reference evidence="7 8" key="1">
    <citation type="journal article" date="2014" name="World J. Microbiol. Biotechnol.">
        <title>Biodiversity and physiological characteristics of Antarctic and Arctic lichens-associated bacteria.</title>
        <authorList>
            <person name="Lee Y.M."/>
            <person name="Kim E.H."/>
            <person name="Lee H.K."/>
            <person name="Hong S.G."/>
        </authorList>
    </citation>
    <scope>NUCLEOTIDE SEQUENCE [LARGE SCALE GENOMIC DNA]</scope>
    <source>
        <strain evidence="7 8">PAMC 26569</strain>
    </source>
</reference>
<protein>
    <submittedName>
        <fullName evidence="7">GAF domain-containing protein</fullName>
    </submittedName>
</protein>
<dbReference type="SUPFAM" id="SSF55785">
    <property type="entry name" value="PYP-like sensor domain (PAS domain)"/>
    <property type="match status" value="1"/>
</dbReference>
<dbReference type="Gene3D" id="3.30.450.270">
    <property type="match status" value="1"/>
</dbReference>
<dbReference type="InterPro" id="IPR013654">
    <property type="entry name" value="PAS_2"/>
</dbReference>
<dbReference type="SUPFAM" id="SSF55781">
    <property type="entry name" value="GAF domain-like"/>
    <property type="match status" value="2"/>
</dbReference>
<dbReference type="PANTHER" id="PTHR43065">
    <property type="entry name" value="SENSOR HISTIDINE KINASE"/>
    <property type="match status" value="1"/>
</dbReference>
<sequence length="719" mass="78981">MEILFTPTEGSSCDREPIRTPGSIQPHGIMLVASIDSLLVTHVAGDVERVLGIEDWHGQGLDIMLGETLAANIASLRGPDAVDGFMGQLRTTAGALLDVNVHRSVPHLIIELEPANDVGVRAGQAMERVAIIAAGFEQSASPIDVCRRAAAEVRILTGFDRVMVYQFLDDGAGTVLAEDRHDDVHGFLNHHFPGSDIPQQARELYVRNLFRVIPDSFYQPAELRPAWTDPQPLDMSDASLRSVSLIHVRYLQNMGVRASASFSIVIGGILWGLVACHNMIPRRIPHDVRITCRALVGNLALQIKAKEEAEGYLQRIRLRACEDEIVAVLSEEGPLETVLSSHLDEVGRMMNGDGVAVLRGHELVSTGHCPAEHELRELAVWLIARSLVPVFASASLAKTYPEAERFQKFGSGLLAITLSADEPWLLCWFRAERLETVNWAGNPHKPAETDHAAPLTPRASFADWSETVSGRARPWSVAEVEAATRLRAVLLEVQHNRRTRELNQRLTRILLEKDLLLLQKELAIGEVNHRVQNSLGLVSSFLAMQSRASTDPGLHAALEEARRRLTAVALVHRRLYRGDTIDRIDAGHYVRELCADTFAFMGQDWMGHFTLDVDAVMIPADWAVTLGLVLTELLINANKYAYAGASGPIRVGLDRTPTHVSMVVADRGIGRSSHQMGFGSRIMDGLVKQLGGTLTETDNQPGLRVEISIPIQPVAAIPM</sequence>
<dbReference type="RefSeq" id="WP_171833060.1">
    <property type="nucleotide sequence ID" value="NZ_CP053708.1"/>
</dbReference>
<dbReference type="PROSITE" id="PS50046">
    <property type="entry name" value="PHYTOCHROME_2"/>
    <property type="match status" value="1"/>
</dbReference>
<dbReference type="InterPro" id="IPR011495">
    <property type="entry name" value="Sig_transdc_His_kin_sub2_dim/P"/>
</dbReference>
<dbReference type="SMART" id="SM00065">
    <property type="entry name" value="GAF"/>
    <property type="match status" value="1"/>
</dbReference>
<comment type="similarity">
    <text evidence="1">In the N-terminal section; belongs to the phytochrome family.</text>
</comment>
<keyword evidence="3" id="KW-0716">Sensory transduction</keyword>
<dbReference type="InterPro" id="IPR035965">
    <property type="entry name" value="PAS-like_dom_sf"/>
</dbReference>
<evidence type="ECO:0000256" key="2">
    <source>
        <dbReference type="ARBA" id="ARBA00022543"/>
    </source>
</evidence>
<dbReference type="InterPro" id="IPR029016">
    <property type="entry name" value="GAF-like_dom_sf"/>
</dbReference>
<evidence type="ECO:0000256" key="1">
    <source>
        <dbReference type="ARBA" id="ARBA00006402"/>
    </source>
</evidence>
<keyword evidence="4" id="KW-0157">Chromophore</keyword>
<dbReference type="EMBL" id="CP053708">
    <property type="protein sequence ID" value="QKE91418.1"/>
    <property type="molecule type" value="Genomic_DNA"/>
</dbReference>
<dbReference type="GO" id="GO:0009584">
    <property type="term" value="P:detection of visible light"/>
    <property type="evidence" value="ECO:0007669"/>
    <property type="project" value="InterPro"/>
</dbReference>
<dbReference type="AlphaFoldDB" id="A0A6M8HST9"/>
<evidence type="ECO:0000313" key="7">
    <source>
        <dbReference type="EMBL" id="QKE91418.1"/>
    </source>
</evidence>
<keyword evidence="2" id="KW-0600">Photoreceptor protein</keyword>
<keyword evidence="8" id="KW-1185">Reference proteome</keyword>
<dbReference type="Pfam" id="PF00360">
    <property type="entry name" value="PHY"/>
    <property type="match status" value="1"/>
</dbReference>
<evidence type="ECO:0000256" key="4">
    <source>
        <dbReference type="ARBA" id="ARBA00022991"/>
    </source>
</evidence>
<dbReference type="GO" id="GO:0006355">
    <property type="term" value="P:regulation of DNA-templated transcription"/>
    <property type="evidence" value="ECO:0007669"/>
    <property type="project" value="InterPro"/>
</dbReference>
<dbReference type="KEGG" id="lck:HN018_16440"/>
<dbReference type="InterPro" id="IPR003018">
    <property type="entry name" value="GAF"/>
</dbReference>
<evidence type="ECO:0000256" key="5">
    <source>
        <dbReference type="ARBA" id="ARBA00023170"/>
    </source>
</evidence>
<dbReference type="GO" id="GO:0009881">
    <property type="term" value="F:photoreceptor activity"/>
    <property type="evidence" value="ECO:0007669"/>
    <property type="project" value="UniProtKB-KW"/>
</dbReference>
<dbReference type="SUPFAM" id="SSF55874">
    <property type="entry name" value="ATPase domain of HSP90 chaperone/DNA topoisomerase II/histidine kinase"/>
    <property type="match status" value="1"/>
</dbReference>
<dbReference type="InterPro" id="IPR001294">
    <property type="entry name" value="Phytochrome"/>
</dbReference>
<accession>A0A6M8HST9</accession>
<dbReference type="PRINTS" id="PR01033">
    <property type="entry name" value="PHYTOCHROME"/>
</dbReference>
<feature type="domain" description="Phytochrome chromophore attachment site" evidence="6">
    <location>
        <begin position="141"/>
        <end position="297"/>
    </location>
</feature>
<organism evidence="7 8">
    <name type="scientific">Lichenicola cladoniae</name>
    <dbReference type="NCBI Taxonomy" id="1484109"/>
    <lineage>
        <taxon>Bacteria</taxon>
        <taxon>Pseudomonadati</taxon>
        <taxon>Pseudomonadota</taxon>
        <taxon>Alphaproteobacteria</taxon>
        <taxon>Acetobacterales</taxon>
        <taxon>Acetobacteraceae</taxon>
        <taxon>Lichenicola</taxon>
    </lineage>
</organism>
<keyword evidence="5" id="KW-0675">Receptor</keyword>
<dbReference type="InterPro" id="IPR003594">
    <property type="entry name" value="HATPase_dom"/>
</dbReference>
<dbReference type="Pfam" id="PF07568">
    <property type="entry name" value="HisKA_2"/>
    <property type="match status" value="1"/>
</dbReference>